<keyword evidence="2" id="KW-0472">Membrane</keyword>
<dbReference type="Proteomes" id="UP000321424">
    <property type="component" value="Unassembled WGS sequence"/>
</dbReference>
<evidence type="ECO:0000256" key="2">
    <source>
        <dbReference type="SAM" id="Phobius"/>
    </source>
</evidence>
<proteinExistence type="predicted"/>
<gene>
    <name evidence="3" type="ORF">NN4_72330</name>
</gene>
<dbReference type="RefSeq" id="WP_246181264.1">
    <property type="nucleotide sequence ID" value="NZ_BJXA01000075.1"/>
</dbReference>
<keyword evidence="2" id="KW-0812">Transmembrane</keyword>
<feature type="transmembrane region" description="Helical" evidence="2">
    <location>
        <begin position="16"/>
        <end position="39"/>
    </location>
</feature>
<dbReference type="EMBL" id="BJXA01000075">
    <property type="protein sequence ID" value="GEM42714.1"/>
    <property type="molecule type" value="Genomic_DNA"/>
</dbReference>
<keyword evidence="4" id="KW-1185">Reference proteome</keyword>
<keyword evidence="2" id="KW-1133">Transmembrane helix</keyword>
<evidence type="ECO:0000313" key="3">
    <source>
        <dbReference type="EMBL" id="GEM42714.1"/>
    </source>
</evidence>
<evidence type="ECO:0000256" key="1">
    <source>
        <dbReference type="SAM" id="MobiDB-lite"/>
    </source>
</evidence>
<comment type="caution">
    <text evidence="3">The sequence shown here is derived from an EMBL/GenBank/DDBJ whole genome shotgun (WGS) entry which is preliminary data.</text>
</comment>
<feature type="compositionally biased region" description="Polar residues" evidence="1">
    <location>
        <begin position="362"/>
        <end position="379"/>
    </location>
</feature>
<accession>A0A511MQ52</accession>
<feature type="region of interest" description="Disordered" evidence="1">
    <location>
        <begin position="268"/>
        <end position="296"/>
    </location>
</feature>
<reference evidence="3 4" key="1">
    <citation type="submission" date="2019-07" db="EMBL/GenBank/DDBJ databases">
        <title>Whole genome shotgun sequence of Nocardia ninae NBRC 108245.</title>
        <authorList>
            <person name="Hosoyama A."/>
            <person name="Uohara A."/>
            <person name="Ohji S."/>
            <person name="Ichikawa N."/>
        </authorList>
    </citation>
    <scope>NUCLEOTIDE SEQUENCE [LARGE SCALE GENOMIC DNA]</scope>
    <source>
        <strain evidence="3 4">NBRC 108245</strain>
    </source>
</reference>
<name>A0A511MQ52_9NOCA</name>
<sequence>MSDDIETPSAKPSRAVTAWTLGLLCLSIVAGGVIVGGLLHHPEHELTTAPVTTTKPKPEKKHTYGTPPVTYPTQIPGCATVEPPGENEGFSMVSGGRPSYDNPAYPWFSGPKAVAMSAAALDALPDGVALTFASLDDSLVFEPIFSPEDPADAARFGGSTTAHAQLSREGKAGSLFVSVHQSTQPIPACVAGDLDARRILPDGTTVDTHDTWSETDGVRTLRRSATAYTPDGSRVYASADDSSDTGSPSGKVPMTIDELVALATTPGVRVTTPVPPGTPDAPLPCRYWPTPKKASTPIDETTARRLDSVLSRIQLDGLVLDRPLGTLRPDSYGPGVCQAVRVTATGQQSELRIVITVEPTRPTESTQPSRSDPRTSTRTLPDGTVIETQEPDASVVATGENSPQVTRTVVVTRPSGTEVEVSSTAKSAPELLSAAQLEAIASTPDLEVK</sequence>
<feature type="compositionally biased region" description="Pro residues" evidence="1">
    <location>
        <begin position="273"/>
        <end position="282"/>
    </location>
</feature>
<feature type="region of interest" description="Disordered" evidence="1">
    <location>
        <begin position="232"/>
        <end position="252"/>
    </location>
</feature>
<dbReference type="AlphaFoldDB" id="A0A511MQ52"/>
<feature type="region of interest" description="Disordered" evidence="1">
    <location>
        <begin position="47"/>
        <end position="74"/>
    </location>
</feature>
<evidence type="ECO:0000313" key="4">
    <source>
        <dbReference type="Proteomes" id="UP000321424"/>
    </source>
</evidence>
<organism evidence="3 4">
    <name type="scientific">Nocardia ninae NBRC 108245</name>
    <dbReference type="NCBI Taxonomy" id="1210091"/>
    <lineage>
        <taxon>Bacteria</taxon>
        <taxon>Bacillati</taxon>
        <taxon>Actinomycetota</taxon>
        <taxon>Actinomycetes</taxon>
        <taxon>Mycobacteriales</taxon>
        <taxon>Nocardiaceae</taxon>
        <taxon>Nocardia</taxon>
    </lineage>
</organism>
<feature type="region of interest" description="Disordered" evidence="1">
    <location>
        <begin position="358"/>
        <end position="382"/>
    </location>
</feature>
<protein>
    <submittedName>
        <fullName evidence="3">Uncharacterized protein</fullName>
    </submittedName>
</protein>